<reference evidence="1 2" key="1">
    <citation type="journal article" date="2016" name="Mol. Biol. Evol.">
        <title>Comparative Genomics of Early-Diverging Mushroom-Forming Fungi Provides Insights into the Origins of Lignocellulose Decay Capabilities.</title>
        <authorList>
            <person name="Nagy L.G."/>
            <person name="Riley R."/>
            <person name="Tritt A."/>
            <person name="Adam C."/>
            <person name="Daum C."/>
            <person name="Floudas D."/>
            <person name="Sun H."/>
            <person name="Yadav J.S."/>
            <person name="Pangilinan J."/>
            <person name="Larsson K.H."/>
            <person name="Matsuura K."/>
            <person name="Barry K."/>
            <person name="Labutti K."/>
            <person name="Kuo R."/>
            <person name="Ohm R.A."/>
            <person name="Bhattacharya S.S."/>
            <person name="Shirouzu T."/>
            <person name="Yoshinaga Y."/>
            <person name="Martin F.M."/>
            <person name="Grigoriev I.V."/>
            <person name="Hibbett D.S."/>
        </authorList>
    </citation>
    <scope>NUCLEOTIDE SEQUENCE [LARGE SCALE GENOMIC DNA]</scope>
    <source>
        <strain evidence="1 2">93-53</strain>
    </source>
</reference>
<dbReference type="Proteomes" id="UP000076871">
    <property type="component" value="Unassembled WGS sequence"/>
</dbReference>
<protein>
    <recommendedName>
        <fullName evidence="3">F-box domain-containing protein</fullName>
    </recommendedName>
</protein>
<dbReference type="EMBL" id="KV427620">
    <property type="protein sequence ID" value="KZT07137.1"/>
    <property type="molecule type" value="Genomic_DNA"/>
</dbReference>
<evidence type="ECO:0000313" key="2">
    <source>
        <dbReference type="Proteomes" id="UP000076871"/>
    </source>
</evidence>
<dbReference type="OrthoDB" id="2729743at2759"/>
<sequence length="337" mass="39122">MPLELAVELWDNVLEHHSDDRPTLLVCSLVCQDWLQIARKHLFHTICLEDNVLECFSQLSFDILYHIRRLTVRTCLPRDALFQTCLPRSLLHAQRLHELSITFLDVTTRDLVSTLPFSPQLRESISLGAEFAFIRLISLRSLAIDGLDLPRILCSCPRLSTLRLEGIKWKYNYDNNTPFPPELASIKPSRCVEITELTLVDHTPNISLWLLHGPFKLKLHTLEIEWDEETADNNDKIIRACSSLQRLVLRMSRLSRFKERLPLPIVQMPNLRLFHLKQIPLFDSRLMLSRGNIITMILQAVMNHPLFDLQMDVGRRRPGRCFCLSMARCRRRPCASG</sequence>
<dbReference type="AlphaFoldDB" id="A0A165EIT1"/>
<keyword evidence="2" id="KW-1185">Reference proteome</keyword>
<evidence type="ECO:0008006" key="3">
    <source>
        <dbReference type="Google" id="ProtNLM"/>
    </source>
</evidence>
<dbReference type="GeneID" id="63825773"/>
<dbReference type="RefSeq" id="XP_040764877.1">
    <property type="nucleotide sequence ID" value="XM_040908744.1"/>
</dbReference>
<dbReference type="Gene3D" id="3.80.10.10">
    <property type="entry name" value="Ribonuclease Inhibitor"/>
    <property type="match status" value="1"/>
</dbReference>
<accession>A0A165EIT1</accession>
<organism evidence="1 2">
    <name type="scientific">Laetiporus sulphureus 93-53</name>
    <dbReference type="NCBI Taxonomy" id="1314785"/>
    <lineage>
        <taxon>Eukaryota</taxon>
        <taxon>Fungi</taxon>
        <taxon>Dikarya</taxon>
        <taxon>Basidiomycota</taxon>
        <taxon>Agaricomycotina</taxon>
        <taxon>Agaricomycetes</taxon>
        <taxon>Polyporales</taxon>
        <taxon>Laetiporus</taxon>
    </lineage>
</organism>
<name>A0A165EIT1_9APHY</name>
<dbReference type="SUPFAM" id="SSF52047">
    <property type="entry name" value="RNI-like"/>
    <property type="match status" value="1"/>
</dbReference>
<proteinExistence type="predicted"/>
<gene>
    <name evidence="1" type="ORF">LAESUDRAFT_725040</name>
</gene>
<dbReference type="InterPro" id="IPR032675">
    <property type="entry name" value="LRR_dom_sf"/>
</dbReference>
<dbReference type="InParanoid" id="A0A165EIT1"/>
<evidence type="ECO:0000313" key="1">
    <source>
        <dbReference type="EMBL" id="KZT07137.1"/>
    </source>
</evidence>